<proteinExistence type="predicted"/>
<dbReference type="Gene3D" id="1.25.40.10">
    <property type="entry name" value="Tetratricopeptide repeat domain"/>
    <property type="match status" value="1"/>
</dbReference>
<dbReference type="EMBL" id="CP036274">
    <property type="protein sequence ID" value="QDU26812.1"/>
    <property type="molecule type" value="Genomic_DNA"/>
</dbReference>
<sequence>MAAGMTRTLESAAALYRRGFHEEALDAIENSLASSPDDGRLWELRGLVLRATGNIPLACDSLEHASLLVPLSSGGQVTLADCLARTGHGNVAICIAEHIISLANVDWSLLLYLAQVCDQCGRTDLSSELCREVNWRVPTCHQAYYDLGYYLGRERRPLPEIEAAARQAIELAPQVANYRVGLASLLWQQGDAPAAFGEANVLTETELKQLTCECCLRRLVKIYWNASAFAKSSACVERLAELEQSSRQARPDCRS</sequence>
<dbReference type="KEGG" id="aagg:ETAA8_18950"/>
<dbReference type="SUPFAM" id="SSF48452">
    <property type="entry name" value="TPR-like"/>
    <property type="match status" value="1"/>
</dbReference>
<dbReference type="InterPro" id="IPR011990">
    <property type="entry name" value="TPR-like_helical_dom_sf"/>
</dbReference>
<name>A0A517Y9H3_9BACT</name>
<dbReference type="AlphaFoldDB" id="A0A517Y9H3"/>
<evidence type="ECO:0000313" key="2">
    <source>
        <dbReference type="Proteomes" id="UP000315017"/>
    </source>
</evidence>
<organism evidence="1 2">
    <name type="scientific">Anatilimnocola aggregata</name>
    <dbReference type="NCBI Taxonomy" id="2528021"/>
    <lineage>
        <taxon>Bacteria</taxon>
        <taxon>Pseudomonadati</taxon>
        <taxon>Planctomycetota</taxon>
        <taxon>Planctomycetia</taxon>
        <taxon>Pirellulales</taxon>
        <taxon>Pirellulaceae</taxon>
        <taxon>Anatilimnocola</taxon>
    </lineage>
</organism>
<evidence type="ECO:0000313" key="1">
    <source>
        <dbReference type="EMBL" id="QDU26812.1"/>
    </source>
</evidence>
<keyword evidence="2" id="KW-1185">Reference proteome</keyword>
<dbReference type="Pfam" id="PF13432">
    <property type="entry name" value="TPR_16"/>
    <property type="match status" value="1"/>
</dbReference>
<dbReference type="Proteomes" id="UP000315017">
    <property type="component" value="Chromosome"/>
</dbReference>
<gene>
    <name evidence="1" type="ORF">ETAA8_18950</name>
</gene>
<evidence type="ECO:0008006" key="3">
    <source>
        <dbReference type="Google" id="ProtNLM"/>
    </source>
</evidence>
<accession>A0A517Y9H3</accession>
<reference evidence="1 2" key="1">
    <citation type="submission" date="2019-02" db="EMBL/GenBank/DDBJ databases">
        <title>Deep-cultivation of Planctomycetes and their phenomic and genomic characterization uncovers novel biology.</title>
        <authorList>
            <person name="Wiegand S."/>
            <person name="Jogler M."/>
            <person name="Boedeker C."/>
            <person name="Pinto D."/>
            <person name="Vollmers J."/>
            <person name="Rivas-Marin E."/>
            <person name="Kohn T."/>
            <person name="Peeters S.H."/>
            <person name="Heuer A."/>
            <person name="Rast P."/>
            <person name="Oberbeckmann S."/>
            <person name="Bunk B."/>
            <person name="Jeske O."/>
            <person name="Meyerdierks A."/>
            <person name="Storesund J.E."/>
            <person name="Kallscheuer N."/>
            <person name="Luecker S."/>
            <person name="Lage O.M."/>
            <person name="Pohl T."/>
            <person name="Merkel B.J."/>
            <person name="Hornburger P."/>
            <person name="Mueller R.-W."/>
            <person name="Bruemmer F."/>
            <person name="Labrenz M."/>
            <person name="Spormann A.M."/>
            <person name="Op den Camp H."/>
            <person name="Overmann J."/>
            <person name="Amann R."/>
            <person name="Jetten M.S.M."/>
            <person name="Mascher T."/>
            <person name="Medema M.H."/>
            <person name="Devos D.P."/>
            <person name="Kaster A.-K."/>
            <person name="Ovreas L."/>
            <person name="Rohde M."/>
            <person name="Galperin M.Y."/>
            <person name="Jogler C."/>
        </authorList>
    </citation>
    <scope>NUCLEOTIDE SEQUENCE [LARGE SCALE GENOMIC DNA]</scope>
    <source>
        <strain evidence="1 2">ETA_A8</strain>
    </source>
</reference>
<dbReference type="RefSeq" id="WP_238397713.1">
    <property type="nucleotide sequence ID" value="NZ_CP036274.1"/>
</dbReference>
<protein>
    <recommendedName>
        <fullName evidence="3">Tetratricopeptide repeat protein</fullName>
    </recommendedName>
</protein>